<protein>
    <submittedName>
        <fullName evidence="3">(Mediterranean fruit fly) hypothetical protein</fullName>
    </submittedName>
</protein>
<dbReference type="InterPro" id="IPR036728">
    <property type="entry name" value="PBP_GOBP_sf"/>
</dbReference>
<dbReference type="InterPro" id="IPR006170">
    <property type="entry name" value="PBP/GOBP"/>
</dbReference>
<dbReference type="CDD" id="cd23992">
    <property type="entry name" value="PBP_GOBP"/>
    <property type="match status" value="1"/>
</dbReference>
<feature type="chain" id="PRO_5033060089" evidence="2">
    <location>
        <begin position="22"/>
        <end position="336"/>
    </location>
</feature>
<accession>A0A811VEN5</accession>
<dbReference type="OrthoDB" id="8034437at2759"/>
<name>A0A811VEN5_CERCA</name>
<organism evidence="3 4">
    <name type="scientific">Ceratitis capitata</name>
    <name type="common">Mediterranean fruit fly</name>
    <name type="synonym">Tephritis capitata</name>
    <dbReference type="NCBI Taxonomy" id="7213"/>
    <lineage>
        <taxon>Eukaryota</taxon>
        <taxon>Metazoa</taxon>
        <taxon>Ecdysozoa</taxon>
        <taxon>Arthropoda</taxon>
        <taxon>Hexapoda</taxon>
        <taxon>Insecta</taxon>
        <taxon>Pterygota</taxon>
        <taxon>Neoptera</taxon>
        <taxon>Endopterygota</taxon>
        <taxon>Diptera</taxon>
        <taxon>Brachycera</taxon>
        <taxon>Muscomorpha</taxon>
        <taxon>Tephritoidea</taxon>
        <taxon>Tephritidae</taxon>
        <taxon>Ceratitis</taxon>
        <taxon>Ceratitis</taxon>
    </lineage>
</organism>
<evidence type="ECO:0000256" key="1">
    <source>
        <dbReference type="SAM" id="MobiDB-lite"/>
    </source>
</evidence>
<dbReference type="AlphaFoldDB" id="A0A811VEN5"/>
<proteinExistence type="predicted"/>
<reference evidence="3" key="1">
    <citation type="submission" date="2020-11" db="EMBL/GenBank/DDBJ databases">
        <authorList>
            <person name="Whitehead M."/>
        </authorList>
    </citation>
    <scope>NUCLEOTIDE SEQUENCE</scope>
    <source>
        <strain evidence="3">EGII</strain>
    </source>
</reference>
<feature type="region of interest" description="Disordered" evidence="1">
    <location>
        <begin position="257"/>
        <end position="276"/>
    </location>
</feature>
<keyword evidence="4" id="KW-1185">Reference proteome</keyword>
<dbReference type="EMBL" id="CAJHJT010000056">
    <property type="protein sequence ID" value="CAD7012642.1"/>
    <property type="molecule type" value="Genomic_DNA"/>
</dbReference>
<evidence type="ECO:0000313" key="4">
    <source>
        <dbReference type="Proteomes" id="UP000606786"/>
    </source>
</evidence>
<dbReference type="Pfam" id="PF01395">
    <property type="entry name" value="PBP_GOBP"/>
    <property type="match status" value="1"/>
</dbReference>
<dbReference type="SUPFAM" id="SSF47565">
    <property type="entry name" value="Insect pheromone/odorant-binding proteins"/>
    <property type="match status" value="1"/>
</dbReference>
<feature type="signal peptide" evidence="2">
    <location>
        <begin position="1"/>
        <end position="21"/>
    </location>
</feature>
<dbReference type="GO" id="GO:0005549">
    <property type="term" value="F:odorant binding"/>
    <property type="evidence" value="ECO:0007669"/>
    <property type="project" value="InterPro"/>
</dbReference>
<dbReference type="Gene3D" id="1.10.238.20">
    <property type="entry name" value="Pheromone/general odorant binding protein domain"/>
    <property type="match status" value="1"/>
</dbReference>
<comment type="caution">
    <text evidence="3">The sequence shown here is derived from an EMBL/GenBank/DDBJ whole genome shotgun (WGS) entry which is preliminary data.</text>
</comment>
<feature type="compositionally biased region" description="Low complexity" evidence="1">
    <location>
        <begin position="257"/>
        <end position="274"/>
    </location>
</feature>
<evidence type="ECO:0000256" key="2">
    <source>
        <dbReference type="SAM" id="SignalP"/>
    </source>
</evidence>
<evidence type="ECO:0000313" key="3">
    <source>
        <dbReference type="EMBL" id="CAD7012642.1"/>
    </source>
</evidence>
<keyword evidence="2" id="KW-0732">Signal</keyword>
<dbReference type="Proteomes" id="UP000606786">
    <property type="component" value="Unassembled WGS sequence"/>
</dbReference>
<sequence>MIYTISLLCMLISAAVQNVKTRTITFSVNMSLTMDEQRQRPLLCNGRAQQQTRPSITAAVLRSCMKETELSMAELRRFRLSLLSHEPQEANAFDETTTEQPSLGEMADADFSEEEDIDGIVYETESAVVMEPTSIAVVHEEPVAFKIDGKSDESLQCFAYCLYEQLGLISKGVYMEEELFAKLYAVVGRERHLVKECMDLNTNNKCESSYKMHLCYARLKTLEAEKRLHDVLGPIEGEEKDREEVEMTQKITTLESVETTVETEPNTKPNPTVEADTTLESKSMMEPEKTMYPFIFQDYAEDEYTKLNMKKKMKKFIKKLKSEDLTNRSYNELLKR</sequence>
<gene>
    <name evidence="3" type="ORF">CCAP1982_LOCUS20743</name>
</gene>